<dbReference type="Proteomes" id="UP000625682">
    <property type="component" value="Unassembled WGS sequence"/>
</dbReference>
<protein>
    <submittedName>
        <fullName evidence="2">Uncharacterized protein</fullName>
    </submittedName>
</protein>
<sequence length="175" mass="17504">MDWAGDGLGGPTVCSCADVREPRITRPSGATGIRRVATSASRPPGNGTTAPGKTSPPFLLPMSGSTYGVGSWTRGFGGVARTPVAAGAGVGVPRARAAAGSRDVGRTRMTRPLLLRADRAPQVAQAARTVACAGVTTRGRVASEGTRTAFVPGGTASTPVGYRSGLTTPSVGAIE</sequence>
<feature type="region of interest" description="Disordered" evidence="1">
    <location>
        <begin position="24"/>
        <end position="58"/>
    </location>
</feature>
<evidence type="ECO:0000313" key="2">
    <source>
        <dbReference type="EMBL" id="GGJ30091.1"/>
    </source>
</evidence>
<comment type="caution">
    <text evidence="2">The sequence shown here is derived from an EMBL/GenBank/DDBJ whole genome shotgun (WGS) entry which is preliminary data.</text>
</comment>
<dbReference type="EMBL" id="BMMU01000007">
    <property type="protein sequence ID" value="GGJ30091.1"/>
    <property type="molecule type" value="Genomic_DNA"/>
</dbReference>
<organism evidence="2 3">
    <name type="scientific">Streptomyces lacrimifluminis</name>
    <dbReference type="NCBI Taxonomy" id="1500077"/>
    <lineage>
        <taxon>Bacteria</taxon>
        <taxon>Bacillati</taxon>
        <taxon>Actinomycetota</taxon>
        <taxon>Actinomycetes</taxon>
        <taxon>Kitasatosporales</taxon>
        <taxon>Streptomycetaceae</taxon>
        <taxon>Streptomyces</taxon>
    </lineage>
</organism>
<proteinExistence type="predicted"/>
<feature type="compositionally biased region" description="Polar residues" evidence="1">
    <location>
        <begin position="38"/>
        <end position="52"/>
    </location>
</feature>
<dbReference type="AlphaFoldDB" id="A0A917NUR4"/>
<name>A0A917NUR4_9ACTN</name>
<evidence type="ECO:0000313" key="3">
    <source>
        <dbReference type="Proteomes" id="UP000625682"/>
    </source>
</evidence>
<evidence type="ECO:0000256" key="1">
    <source>
        <dbReference type="SAM" id="MobiDB-lite"/>
    </source>
</evidence>
<reference evidence="2" key="1">
    <citation type="journal article" date="2014" name="Int. J. Syst. Evol. Microbiol.">
        <title>Complete genome sequence of Corynebacterium casei LMG S-19264T (=DSM 44701T), isolated from a smear-ripened cheese.</title>
        <authorList>
            <consortium name="US DOE Joint Genome Institute (JGI-PGF)"/>
            <person name="Walter F."/>
            <person name="Albersmeier A."/>
            <person name="Kalinowski J."/>
            <person name="Ruckert C."/>
        </authorList>
    </citation>
    <scope>NUCLEOTIDE SEQUENCE</scope>
    <source>
        <strain evidence="2">CGMCC 4.7272</strain>
    </source>
</reference>
<accession>A0A917NUR4</accession>
<keyword evidence="3" id="KW-1185">Reference proteome</keyword>
<reference evidence="2" key="2">
    <citation type="submission" date="2020-09" db="EMBL/GenBank/DDBJ databases">
        <authorList>
            <person name="Sun Q."/>
            <person name="Zhou Y."/>
        </authorList>
    </citation>
    <scope>NUCLEOTIDE SEQUENCE</scope>
    <source>
        <strain evidence="2">CGMCC 4.7272</strain>
    </source>
</reference>
<gene>
    <name evidence="2" type="ORF">GCM10012282_28430</name>
</gene>